<dbReference type="SUPFAM" id="SSF58104">
    <property type="entry name" value="Methyl-accepting chemotaxis protein (MCP) signaling domain"/>
    <property type="match status" value="2"/>
</dbReference>
<accession>A0AAE3EI22</accession>
<feature type="domain" description="Methyl-accepting transducer" evidence="5">
    <location>
        <begin position="450"/>
        <end position="672"/>
    </location>
</feature>
<evidence type="ECO:0000256" key="4">
    <source>
        <dbReference type="SAM" id="Phobius"/>
    </source>
</evidence>
<dbReference type="CDD" id="cd06225">
    <property type="entry name" value="HAMP"/>
    <property type="match status" value="1"/>
</dbReference>
<evidence type="ECO:0000256" key="3">
    <source>
        <dbReference type="PROSITE-ProRule" id="PRU00284"/>
    </source>
</evidence>
<dbReference type="InterPro" id="IPR051310">
    <property type="entry name" value="MCP_chemotaxis"/>
</dbReference>
<comment type="similarity">
    <text evidence="2">Belongs to the methyl-accepting chemotaxis (MCP) protein family.</text>
</comment>
<dbReference type="AlphaFoldDB" id="A0AAE3EI22"/>
<dbReference type="InterPro" id="IPR003660">
    <property type="entry name" value="HAMP_dom"/>
</dbReference>
<evidence type="ECO:0000256" key="1">
    <source>
        <dbReference type="ARBA" id="ARBA00022500"/>
    </source>
</evidence>
<evidence type="ECO:0000256" key="2">
    <source>
        <dbReference type="ARBA" id="ARBA00029447"/>
    </source>
</evidence>
<dbReference type="PANTHER" id="PTHR43531:SF11">
    <property type="entry name" value="METHYL-ACCEPTING CHEMOTAXIS PROTEIN 3"/>
    <property type="match status" value="1"/>
</dbReference>
<keyword evidence="8" id="KW-1185">Reference proteome</keyword>
<dbReference type="CDD" id="cd12913">
    <property type="entry name" value="PDC1_MCP_like"/>
    <property type="match status" value="1"/>
</dbReference>
<organism evidence="7 8">
    <name type="scientific">Teretinema zuelzerae</name>
    <dbReference type="NCBI Taxonomy" id="156"/>
    <lineage>
        <taxon>Bacteria</taxon>
        <taxon>Pseudomonadati</taxon>
        <taxon>Spirochaetota</taxon>
        <taxon>Spirochaetia</taxon>
        <taxon>Spirochaetales</taxon>
        <taxon>Treponemataceae</taxon>
        <taxon>Teretinema</taxon>
    </lineage>
</organism>
<dbReference type="PROSITE" id="PS50111">
    <property type="entry name" value="CHEMOTAXIS_TRANSDUC_2"/>
    <property type="match status" value="1"/>
</dbReference>
<feature type="transmembrane region" description="Helical" evidence="4">
    <location>
        <begin position="325"/>
        <end position="348"/>
    </location>
</feature>
<feature type="transmembrane region" description="Helical" evidence="4">
    <location>
        <begin position="12"/>
        <end position="34"/>
    </location>
</feature>
<dbReference type="Pfam" id="PF00015">
    <property type="entry name" value="MCPsignal"/>
    <property type="match status" value="1"/>
</dbReference>
<evidence type="ECO:0000313" key="7">
    <source>
        <dbReference type="EMBL" id="MCD1654832.1"/>
    </source>
</evidence>
<proteinExistence type="inferred from homology"/>
<gene>
    <name evidence="7" type="ORF">K7J14_08960</name>
</gene>
<dbReference type="EMBL" id="JAINWA010000003">
    <property type="protein sequence ID" value="MCD1654832.1"/>
    <property type="molecule type" value="Genomic_DNA"/>
</dbReference>
<dbReference type="Gene3D" id="6.10.340.10">
    <property type="match status" value="1"/>
</dbReference>
<protein>
    <submittedName>
        <fullName evidence="7">HAMP domain-containing protein</fullName>
    </submittedName>
</protein>
<dbReference type="GO" id="GO:0016020">
    <property type="term" value="C:membrane"/>
    <property type="evidence" value="ECO:0007669"/>
    <property type="project" value="InterPro"/>
</dbReference>
<dbReference type="Gene3D" id="1.10.287.950">
    <property type="entry name" value="Methyl-accepting chemotaxis protein"/>
    <property type="match status" value="1"/>
</dbReference>
<reference evidence="7" key="1">
    <citation type="submission" date="2021-08" db="EMBL/GenBank/DDBJ databases">
        <title>Comparative analyses of Brucepasteria parasyntrophica and Teretinema zuelzerae.</title>
        <authorList>
            <person name="Song Y."/>
            <person name="Brune A."/>
        </authorList>
    </citation>
    <scope>NUCLEOTIDE SEQUENCE</scope>
    <source>
        <strain evidence="7">DSM 1903</strain>
    </source>
</reference>
<name>A0AAE3EI22_9SPIR</name>
<keyword evidence="1" id="KW-0145">Chemotaxis</keyword>
<comment type="caution">
    <text evidence="7">The sequence shown here is derived from an EMBL/GenBank/DDBJ whole genome shotgun (WGS) entry which is preliminary data.</text>
</comment>
<dbReference type="Proteomes" id="UP001198163">
    <property type="component" value="Unassembled WGS sequence"/>
</dbReference>
<dbReference type="RefSeq" id="WP_230755419.1">
    <property type="nucleotide sequence ID" value="NZ_JAINWA010000003.1"/>
</dbReference>
<dbReference type="SMART" id="SM00304">
    <property type="entry name" value="HAMP"/>
    <property type="match status" value="1"/>
</dbReference>
<keyword evidence="4" id="KW-0472">Membrane</keyword>
<keyword evidence="4" id="KW-0812">Transmembrane</keyword>
<dbReference type="InterPro" id="IPR004089">
    <property type="entry name" value="MCPsignal_dom"/>
</dbReference>
<dbReference type="Pfam" id="PF00672">
    <property type="entry name" value="HAMP"/>
    <property type="match status" value="1"/>
</dbReference>
<feature type="domain" description="HAMP" evidence="6">
    <location>
        <begin position="349"/>
        <end position="403"/>
    </location>
</feature>
<evidence type="ECO:0000259" key="6">
    <source>
        <dbReference type="PROSITE" id="PS50885"/>
    </source>
</evidence>
<dbReference type="Gene3D" id="3.30.450.20">
    <property type="entry name" value="PAS domain"/>
    <property type="match status" value="2"/>
</dbReference>
<dbReference type="PROSITE" id="PS50885">
    <property type="entry name" value="HAMP"/>
    <property type="match status" value="1"/>
</dbReference>
<evidence type="ECO:0000259" key="5">
    <source>
        <dbReference type="PROSITE" id="PS50111"/>
    </source>
</evidence>
<keyword evidence="4" id="KW-1133">Transmembrane helix</keyword>
<dbReference type="GO" id="GO:0007165">
    <property type="term" value="P:signal transduction"/>
    <property type="evidence" value="ECO:0007669"/>
    <property type="project" value="UniProtKB-KW"/>
</dbReference>
<dbReference type="SMART" id="SM00283">
    <property type="entry name" value="MA"/>
    <property type="match status" value="1"/>
</dbReference>
<dbReference type="GO" id="GO:0006935">
    <property type="term" value="P:chemotaxis"/>
    <property type="evidence" value="ECO:0007669"/>
    <property type="project" value="UniProtKB-KW"/>
</dbReference>
<keyword evidence="3" id="KW-0807">Transducer</keyword>
<dbReference type="PANTHER" id="PTHR43531">
    <property type="entry name" value="PROTEIN ICFG"/>
    <property type="match status" value="1"/>
</dbReference>
<evidence type="ECO:0000313" key="8">
    <source>
        <dbReference type="Proteomes" id="UP001198163"/>
    </source>
</evidence>
<sequence length="738" mass="79821">MKNIFANLRLTAKMVLFIGGAVLAVLFISGFMVWRGARANTRAMALAYMATLTQREAAMLDSELEAAVNIGRTTAHSLASLMGVDAEIRRAQGNELLRAVLAGNPRFYGIWTCWEPDAFDGLDSEYAGSFLHDETGRFAPIWRRDGSGTPKISLLDGYRDGGYLTEAYNASISSAEESVLKPWTLITGESTLLMTTFVLPIKNRWGRVIGTVGLEMRLDAFSRIIGDTRLYETGYMQLMNADETLLYHPIEEKIGTEAIEFRDPKEAPVWENILSGAQETKEYKSSVSTDLVKSFVPVFIGNIFDPWVVCSVVPLPETMKEANALVSYLLLVFMAGGAFILLAVLALARSLSRPIIQAGAALEEIAGGGGNLTNRLAVAGNDEIGKLAKDFNRFLESLARIVKSIRGSVHRLEEVGIGLASSMEQTSAAVYQINANIESVKSQVIHQSAGITETTSTVEEISRNIDGLSSGIESQVRSITDSSASVEQMVANVESVAKNLEKNETHFNGLTAASETGYSKIKDVIDRITVIEKQSQGLSAANSIVSAIAAQTNLLAMNAAIEAAHAGDAGSGFAVVADEIRKLAENAALQSKTISRDLKELKRSIDQVVSSSTDAGDAFNAVRTSVETVTEEHRQIKISMEEQSVGNIRILESLGKMKDETMSVQTRSDQIREGSGAILSEMQELVAISLKIKESMDEMTVGTAEINKAVSEVVALAQQNKEGICEVSLEIGNFTVDE</sequence>